<gene>
    <name evidence="1" type="ORF">Enr13x_62140</name>
</gene>
<dbReference type="GO" id="GO:0005506">
    <property type="term" value="F:iron ion binding"/>
    <property type="evidence" value="ECO:0007669"/>
    <property type="project" value="InterPro"/>
</dbReference>
<dbReference type="KEGG" id="snep:Enr13x_62140"/>
<accession>A0A518HZN0</accession>
<evidence type="ECO:0008006" key="3">
    <source>
        <dbReference type="Google" id="ProtNLM"/>
    </source>
</evidence>
<dbReference type="PROSITE" id="PS51009">
    <property type="entry name" value="CYTCII"/>
    <property type="match status" value="1"/>
</dbReference>
<dbReference type="GO" id="GO:0020037">
    <property type="term" value="F:heme binding"/>
    <property type="evidence" value="ECO:0007669"/>
    <property type="project" value="InterPro"/>
</dbReference>
<dbReference type="GO" id="GO:0009055">
    <property type="term" value="F:electron transfer activity"/>
    <property type="evidence" value="ECO:0007669"/>
    <property type="project" value="InterPro"/>
</dbReference>
<dbReference type="InterPro" id="IPR002321">
    <property type="entry name" value="Cyt_c_II"/>
</dbReference>
<keyword evidence="2" id="KW-1185">Reference proteome</keyword>
<dbReference type="InterPro" id="IPR010980">
    <property type="entry name" value="Cyt_c/b562"/>
</dbReference>
<dbReference type="Gene3D" id="1.20.120.10">
    <property type="entry name" value="Cytochrome c/b562"/>
    <property type="match status" value="1"/>
</dbReference>
<proteinExistence type="predicted"/>
<dbReference type="GO" id="GO:0022900">
    <property type="term" value="P:electron transport chain"/>
    <property type="evidence" value="ECO:0007669"/>
    <property type="project" value="InterPro"/>
</dbReference>
<dbReference type="SUPFAM" id="SSF47175">
    <property type="entry name" value="Cytochromes"/>
    <property type="match status" value="1"/>
</dbReference>
<dbReference type="EMBL" id="CP037423">
    <property type="protein sequence ID" value="QDV46305.1"/>
    <property type="molecule type" value="Genomic_DNA"/>
</dbReference>
<sequence>MKTRNRTLPVAIMLGGSVLVSAHSYIALGEEKRAPAPKFSADATKGVFFDSVGDAIRGERPTLQALRKKNAQASKVVVDTPQDGGDAKAGPWDKLISPTSIEDEIKRVKLHYDSVVTQPGPFKSGGYEEARLDLMVMSSLFAIISEYDGDVRWKKDAAVARDLLGRTAFNCNAGTNQVFNEARARKDDLQDLLSGTGLRGGKAAETNDWASIADRAPLMEYAELLKEQLRNATSNADDVKAEPNDVRRPAELLAILGRILVKEGMDDSDDADYVALSEAMAKAAQGVTRGLELDDYDAIGRAVGAVTQSCDDCHGQYR</sequence>
<evidence type="ECO:0000313" key="2">
    <source>
        <dbReference type="Proteomes" id="UP000319004"/>
    </source>
</evidence>
<dbReference type="AlphaFoldDB" id="A0A518HZN0"/>
<name>A0A518HZN0_9BACT</name>
<organism evidence="1 2">
    <name type="scientific">Stieleria neptunia</name>
    <dbReference type="NCBI Taxonomy" id="2527979"/>
    <lineage>
        <taxon>Bacteria</taxon>
        <taxon>Pseudomonadati</taxon>
        <taxon>Planctomycetota</taxon>
        <taxon>Planctomycetia</taxon>
        <taxon>Pirellulales</taxon>
        <taxon>Pirellulaceae</taxon>
        <taxon>Stieleria</taxon>
    </lineage>
</organism>
<dbReference type="Pfam" id="PF01322">
    <property type="entry name" value="Cytochrom_C_2"/>
    <property type="match status" value="1"/>
</dbReference>
<dbReference type="RefSeq" id="WP_145390437.1">
    <property type="nucleotide sequence ID" value="NZ_CP037423.1"/>
</dbReference>
<reference evidence="1 2" key="1">
    <citation type="submission" date="2019-03" db="EMBL/GenBank/DDBJ databases">
        <title>Deep-cultivation of Planctomycetes and their phenomic and genomic characterization uncovers novel biology.</title>
        <authorList>
            <person name="Wiegand S."/>
            <person name="Jogler M."/>
            <person name="Boedeker C."/>
            <person name="Pinto D."/>
            <person name="Vollmers J."/>
            <person name="Rivas-Marin E."/>
            <person name="Kohn T."/>
            <person name="Peeters S.H."/>
            <person name="Heuer A."/>
            <person name="Rast P."/>
            <person name="Oberbeckmann S."/>
            <person name="Bunk B."/>
            <person name="Jeske O."/>
            <person name="Meyerdierks A."/>
            <person name="Storesund J.E."/>
            <person name="Kallscheuer N."/>
            <person name="Luecker S."/>
            <person name="Lage O.M."/>
            <person name="Pohl T."/>
            <person name="Merkel B.J."/>
            <person name="Hornburger P."/>
            <person name="Mueller R.-W."/>
            <person name="Bruemmer F."/>
            <person name="Labrenz M."/>
            <person name="Spormann A.M."/>
            <person name="Op den Camp H."/>
            <person name="Overmann J."/>
            <person name="Amann R."/>
            <person name="Jetten M.S.M."/>
            <person name="Mascher T."/>
            <person name="Medema M.H."/>
            <person name="Devos D.P."/>
            <person name="Kaster A.-K."/>
            <person name="Ovreas L."/>
            <person name="Rohde M."/>
            <person name="Galperin M.Y."/>
            <person name="Jogler C."/>
        </authorList>
    </citation>
    <scope>NUCLEOTIDE SEQUENCE [LARGE SCALE GENOMIC DNA]</scope>
    <source>
        <strain evidence="1 2">Enr13</strain>
    </source>
</reference>
<evidence type="ECO:0000313" key="1">
    <source>
        <dbReference type="EMBL" id="QDV46305.1"/>
    </source>
</evidence>
<dbReference type="OrthoDB" id="290618at2"/>
<protein>
    <recommendedName>
        <fullName evidence="3">Cytochrome C</fullName>
    </recommendedName>
</protein>
<dbReference type="Proteomes" id="UP000319004">
    <property type="component" value="Chromosome"/>
</dbReference>